<dbReference type="SUPFAM" id="SSF52172">
    <property type="entry name" value="CheY-like"/>
    <property type="match status" value="1"/>
</dbReference>
<evidence type="ECO:0000259" key="3">
    <source>
        <dbReference type="PROSITE" id="PS50930"/>
    </source>
</evidence>
<gene>
    <name evidence="4" type="ORF">ACFFGT_10540</name>
</gene>
<evidence type="ECO:0000259" key="2">
    <source>
        <dbReference type="PROSITE" id="PS50110"/>
    </source>
</evidence>
<dbReference type="InterPro" id="IPR001789">
    <property type="entry name" value="Sig_transdc_resp-reg_receiver"/>
</dbReference>
<dbReference type="InterPro" id="IPR011006">
    <property type="entry name" value="CheY-like_superfamily"/>
</dbReference>
<sequence length="234" mass="26090">MITNIYIIDDEAHAIKVIASHIRKTPGLALAGSSTDPLLALDEISRQRPDITFLDIDMPEISGITMAQLLNGLTTVVFSTSFRNYGPEAFQSGVADYLLKPVGYDLFLRCVQKIKNNLPAAPASTDISPNSFFVKGQARGKYHRISPAQVILIESEQHHCRITLPGEKITVPYSISTIMEKLPAPIFQRVHRAFIINIEKIRFIDTGAIHMENNETVPIGRNYRESFLQKINGS</sequence>
<protein>
    <submittedName>
        <fullName evidence="4">LytR/AlgR family response regulator transcription factor</fullName>
    </submittedName>
</protein>
<feature type="domain" description="Response regulatory" evidence="2">
    <location>
        <begin position="4"/>
        <end position="115"/>
    </location>
</feature>
<dbReference type="PANTHER" id="PTHR37299">
    <property type="entry name" value="TRANSCRIPTIONAL REGULATOR-RELATED"/>
    <property type="match status" value="1"/>
</dbReference>
<evidence type="ECO:0000256" key="1">
    <source>
        <dbReference type="PROSITE-ProRule" id="PRU00169"/>
    </source>
</evidence>
<dbReference type="SMART" id="SM00448">
    <property type="entry name" value="REC"/>
    <property type="match status" value="1"/>
</dbReference>
<accession>A0ABV6L579</accession>
<dbReference type="Pfam" id="PF04397">
    <property type="entry name" value="LytTR"/>
    <property type="match status" value="1"/>
</dbReference>
<proteinExistence type="predicted"/>
<dbReference type="RefSeq" id="WP_377022487.1">
    <property type="nucleotide sequence ID" value="NZ_JBHLTS010000021.1"/>
</dbReference>
<dbReference type="Pfam" id="PF00072">
    <property type="entry name" value="Response_reg"/>
    <property type="match status" value="1"/>
</dbReference>
<organism evidence="4 5">
    <name type="scientific">Mucilaginibacter angelicae</name>
    <dbReference type="NCBI Taxonomy" id="869718"/>
    <lineage>
        <taxon>Bacteria</taxon>
        <taxon>Pseudomonadati</taxon>
        <taxon>Bacteroidota</taxon>
        <taxon>Sphingobacteriia</taxon>
        <taxon>Sphingobacteriales</taxon>
        <taxon>Sphingobacteriaceae</taxon>
        <taxon>Mucilaginibacter</taxon>
    </lineage>
</organism>
<dbReference type="Gene3D" id="2.40.50.1020">
    <property type="entry name" value="LytTr DNA-binding domain"/>
    <property type="match status" value="1"/>
</dbReference>
<dbReference type="Proteomes" id="UP001589828">
    <property type="component" value="Unassembled WGS sequence"/>
</dbReference>
<dbReference type="PROSITE" id="PS50930">
    <property type="entry name" value="HTH_LYTTR"/>
    <property type="match status" value="1"/>
</dbReference>
<name>A0ABV6L579_9SPHI</name>
<keyword evidence="5" id="KW-1185">Reference proteome</keyword>
<comment type="caution">
    <text evidence="4">The sequence shown here is derived from an EMBL/GenBank/DDBJ whole genome shotgun (WGS) entry which is preliminary data.</text>
</comment>
<keyword evidence="1" id="KW-0597">Phosphoprotein</keyword>
<dbReference type="EMBL" id="JBHLTS010000021">
    <property type="protein sequence ID" value="MFC0514643.1"/>
    <property type="molecule type" value="Genomic_DNA"/>
</dbReference>
<evidence type="ECO:0000313" key="4">
    <source>
        <dbReference type="EMBL" id="MFC0514643.1"/>
    </source>
</evidence>
<feature type="modified residue" description="4-aspartylphosphate" evidence="1">
    <location>
        <position position="55"/>
    </location>
</feature>
<feature type="domain" description="HTH LytTR-type" evidence="3">
    <location>
        <begin position="139"/>
        <end position="233"/>
    </location>
</feature>
<dbReference type="PANTHER" id="PTHR37299:SF1">
    <property type="entry name" value="STAGE 0 SPORULATION PROTEIN A HOMOLOG"/>
    <property type="match status" value="1"/>
</dbReference>
<dbReference type="SMART" id="SM00850">
    <property type="entry name" value="LytTR"/>
    <property type="match status" value="1"/>
</dbReference>
<reference evidence="4 5" key="1">
    <citation type="submission" date="2024-09" db="EMBL/GenBank/DDBJ databases">
        <authorList>
            <person name="Sun Q."/>
            <person name="Mori K."/>
        </authorList>
    </citation>
    <scope>NUCLEOTIDE SEQUENCE [LARGE SCALE GENOMIC DNA]</scope>
    <source>
        <strain evidence="4 5">NCAIM B.02415</strain>
    </source>
</reference>
<dbReference type="InterPro" id="IPR007492">
    <property type="entry name" value="LytTR_DNA-bd_dom"/>
</dbReference>
<dbReference type="InterPro" id="IPR046947">
    <property type="entry name" value="LytR-like"/>
</dbReference>
<evidence type="ECO:0000313" key="5">
    <source>
        <dbReference type="Proteomes" id="UP001589828"/>
    </source>
</evidence>
<dbReference type="PROSITE" id="PS50110">
    <property type="entry name" value="RESPONSE_REGULATORY"/>
    <property type="match status" value="1"/>
</dbReference>
<dbReference type="Gene3D" id="3.40.50.2300">
    <property type="match status" value="1"/>
</dbReference>